<evidence type="ECO:0000256" key="1">
    <source>
        <dbReference type="ARBA" id="ARBA00004236"/>
    </source>
</evidence>
<keyword evidence="2" id="KW-1003">Cell membrane</keyword>
<evidence type="ECO:0000256" key="3">
    <source>
        <dbReference type="ARBA" id="ARBA00023136"/>
    </source>
</evidence>
<dbReference type="AlphaFoldDB" id="A0AAE3QWM3"/>
<dbReference type="EMBL" id="JASJOS010000013">
    <property type="protein sequence ID" value="MDJ1484149.1"/>
    <property type="molecule type" value="Genomic_DNA"/>
</dbReference>
<evidence type="ECO:0000313" key="4">
    <source>
        <dbReference type="EMBL" id="MDJ1484149.1"/>
    </source>
</evidence>
<dbReference type="SUPFAM" id="SSF101898">
    <property type="entry name" value="NHL repeat"/>
    <property type="match status" value="1"/>
</dbReference>
<comment type="subcellular location">
    <subcellularLocation>
        <location evidence="1">Cell membrane</location>
    </subcellularLocation>
</comment>
<proteinExistence type="predicted"/>
<keyword evidence="3" id="KW-0472">Membrane</keyword>
<organism evidence="4 5">
    <name type="scientific">Xanthocytophaga flava</name>
    <dbReference type="NCBI Taxonomy" id="3048013"/>
    <lineage>
        <taxon>Bacteria</taxon>
        <taxon>Pseudomonadati</taxon>
        <taxon>Bacteroidota</taxon>
        <taxon>Cytophagia</taxon>
        <taxon>Cytophagales</taxon>
        <taxon>Rhodocytophagaceae</taxon>
        <taxon>Xanthocytophaga</taxon>
    </lineage>
</organism>
<evidence type="ECO:0000313" key="5">
    <source>
        <dbReference type="Proteomes" id="UP001241110"/>
    </source>
</evidence>
<name>A0AAE3QWM3_9BACT</name>
<dbReference type="InterPro" id="IPR009722">
    <property type="entry name" value="YjiK/CarP"/>
</dbReference>
<protein>
    <submittedName>
        <fullName evidence="4">SdiA-regulated domain-containing protein</fullName>
    </submittedName>
</protein>
<dbReference type="GO" id="GO:0005886">
    <property type="term" value="C:plasma membrane"/>
    <property type="evidence" value="ECO:0007669"/>
    <property type="project" value="UniProtKB-SubCell"/>
</dbReference>
<comment type="caution">
    <text evidence="4">The sequence shown here is derived from an EMBL/GenBank/DDBJ whole genome shotgun (WGS) entry which is preliminary data.</text>
</comment>
<dbReference type="RefSeq" id="WP_313985044.1">
    <property type="nucleotide sequence ID" value="NZ_JASJOS010000013.1"/>
</dbReference>
<accession>A0AAE3QWM3</accession>
<reference evidence="4" key="1">
    <citation type="submission" date="2023-05" db="EMBL/GenBank/DDBJ databases">
        <authorList>
            <person name="Zhang X."/>
        </authorList>
    </citation>
    <scope>NUCLEOTIDE SEQUENCE</scope>
    <source>
        <strain evidence="4">YF14B1</strain>
    </source>
</reference>
<dbReference type="Pfam" id="PF06977">
    <property type="entry name" value="SdiA-regulated"/>
    <property type="match status" value="1"/>
</dbReference>
<gene>
    <name evidence="4" type="ORF">QNI16_26865</name>
</gene>
<sequence>MLKYKVISLLLSLKVLLCNCHYEKRESGFETGTRNYKVTKIGQLPEIISESSGLATDSIPAVLWTHNDGGSPADIFQVTDKGKLLQKIRLQGIHNHDWEDITNDTQGNIYIGDFGNNNNRRKNLAIFKVNPQHPEQIDSIRFSYEDQTAFPPAPEDRNFDCEAFFWHADSLYLFSKNRGNRIEKMYVLPAKPGNHIARIRSTVKIKSMVTAADMNPSGTQMALLTYGKVFVFNIKNPNNFFQEPYECIKLARSQAEALTYINDTDFIISNEQGTMYRVERKKK</sequence>
<dbReference type="Proteomes" id="UP001241110">
    <property type="component" value="Unassembled WGS sequence"/>
</dbReference>
<evidence type="ECO:0000256" key="2">
    <source>
        <dbReference type="ARBA" id="ARBA00022475"/>
    </source>
</evidence>